<accession>A0AB39TVQ7</accession>
<dbReference type="AlphaFoldDB" id="A0AB39TVQ7"/>
<organism evidence="2">
    <name type="scientific">Streptomyces sp. Y1</name>
    <dbReference type="NCBI Taxonomy" id="3238634"/>
    <lineage>
        <taxon>Bacteria</taxon>
        <taxon>Bacillati</taxon>
        <taxon>Actinomycetota</taxon>
        <taxon>Actinomycetes</taxon>
        <taxon>Kitasatosporales</taxon>
        <taxon>Streptomycetaceae</taxon>
        <taxon>Streptomyces</taxon>
    </lineage>
</organism>
<evidence type="ECO:0000313" key="2">
    <source>
        <dbReference type="EMBL" id="XDQ83231.1"/>
    </source>
</evidence>
<gene>
    <name evidence="2" type="ORF">AB2U05_34365</name>
</gene>
<protein>
    <submittedName>
        <fullName evidence="2">Uncharacterized protein</fullName>
    </submittedName>
</protein>
<feature type="transmembrane region" description="Helical" evidence="1">
    <location>
        <begin position="30"/>
        <end position="52"/>
    </location>
</feature>
<dbReference type="EMBL" id="CP163445">
    <property type="protein sequence ID" value="XDQ83231.1"/>
    <property type="molecule type" value="Genomic_DNA"/>
</dbReference>
<sequence length="59" mass="6483">MSHPKHRFCKRLRIRFDVLATWSESPQGRLVRWAVGAVLAIVSLGLTAYGVAAGHPLKG</sequence>
<name>A0AB39TVQ7_9ACTN</name>
<proteinExistence type="predicted"/>
<keyword evidence="1" id="KW-0812">Transmembrane</keyword>
<evidence type="ECO:0000256" key="1">
    <source>
        <dbReference type="SAM" id="Phobius"/>
    </source>
</evidence>
<dbReference type="RefSeq" id="WP_369185401.1">
    <property type="nucleotide sequence ID" value="NZ_CP163445.1"/>
</dbReference>
<keyword evidence="1" id="KW-1133">Transmembrane helix</keyword>
<reference evidence="2" key="1">
    <citation type="submission" date="2024-07" db="EMBL/GenBank/DDBJ databases">
        <authorList>
            <person name="Yu S.T."/>
        </authorList>
    </citation>
    <scope>NUCLEOTIDE SEQUENCE</scope>
    <source>
        <strain evidence="2">Y1</strain>
    </source>
</reference>
<keyword evidence="1" id="KW-0472">Membrane</keyword>